<dbReference type="GO" id="GO:0071973">
    <property type="term" value="P:bacterial-type flagellum-dependent cell motility"/>
    <property type="evidence" value="ECO:0007669"/>
    <property type="project" value="InterPro"/>
</dbReference>
<name>A0AA86N1I8_9BACT</name>
<dbReference type="PRINTS" id="PR01008">
    <property type="entry name" value="FLGLRINGFLGH"/>
</dbReference>
<evidence type="ECO:0000256" key="4">
    <source>
        <dbReference type="ARBA" id="ARBA00023136"/>
    </source>
</evidence>
<dbReference type="PANTHER" id="PTHR34933">
    <property type="entry name" value="FLAGELLAR L-RING PROTEIN"/>
    <property type="match status" value="1"/>
</dbReference>
<organism evidence="9 10">
    <name type="scientific">Nitrospira tepida</name>
    <dbReference type="NCBI Taxonomy" id="2973512"/>
    <lineage>
        <taxon>Bacteria</taxon>
        <taxon>Pseudomonadati</taxon>
        <taxon>Nitrospirota</taxon>
        <taxon>Nitrospiria</taxon>
        <taxon>Nitrospirales</taxon>
        <taxon>Nitrospiraceae</taxon>
        <taxon>Nitrospira</taxon>
    </lineage>
</organism>
<comment type="subunit">
    <text evidence="7">The basal body constitutes a major portion of the flagellar organelle and consists of four rings (L,P,S, and M) mounted on a central rod.</text>
</comment>
<keyword evidence="10" id="KW-1185">Reference proteome</keyword>
<comment type="function">
    <text evidence="1 7">Assembles around the rod to form the L-ring and probably protects the motor/basal body from shearing forces during rotation.</text>
</comment>
<dbReference type="KEGG" id="nti:DNFV4_03428"/>
<evidence type="ECO:0000256" key="7">
    <source>
        <dbReference type="HAMAP-Rule" id="MF_00415"/>
    </source>
</evidence>
<evidence type="ECO:0000256" key="5">
    <source>
        <dbReference type="ARBA" id="ARBA00023143"/>
    </source>
</evidence>
<reference evidence="9" key="1">
    <citation type="submission" date="2022-10" db="EMBL/GenBank/DDBJ databases">
        <authorList>
            <person name="Koch H."/>
        </authorList>
    </citation>
    <scope>NUCLEOTIDE SEQUENCE</scope>
    <source>
        <strain evidence="9">DNF</strain>
    </source>
</reference>
<evidence type="ECO:0000256" key="3">
    <source>
        <dbReference type="ARBA" id="ARBA00022729"/>
    </source>
</evidence>
<dbReference type="InterPro" id="IPR000527">
    <property type="entry name" value="Flag_Lring"/>
</dbReference>
<keyword evidence="9" id="KW-0969">Cilium</keyword>
<accession>A0AA86N1I8</accession>
<evidence type="ECO:0000256" key="8">
    <source>
        <dbReference type="SAM" id="MobiDB-lite"/>
    </source>
</evidence>
<keyword evidence="9" id="KW-0282">Flagellum</keyword>
<evidence type="ECO:0000313" key="9">
    <source>
        <dbReference type="EMBL" id="CAI4032998.1"/>
    </source>
</evidence>
<keyword evidence="6 7" id="KW-0998">Cell outer membrane</keyword>
<dbReference type="Pfam" id="PF02107">
    <property type="entry name" value="FlgH"/>
    <property type="match status" value="1"/>
</dbReference>
<keyword evidence="3" id="KW-0732">Signal</keyword>
<feature type="region of interest" description="Disordered" evidence="8">
    <location>
        <begin position="97"/>
        <end position="117"/>
    </location>
</feature>
<evidence type="ECO:0000256" key="1">
    <source>
        <dbReference type="ARBA" id="ARBA00002591"/>
    </source>
</evidence>
<dbReference type="PANTHER" id="PTHR34933:SF1">
    <property type="entry name" value="FLAGELLAR L-RING PROTEIN"/>
    <property type="match status" value="1"/>
</dbReference>
<evidence type="ECO:0000256" key="2">
    <source>
        <dbReference type="ARBA" id="ARBA00006929"/>
    </source>
</evidence>
<dbReference type="Proteomes" id="UP001179121">
    <property type="component" value="Chromosome"/>
</dbReference>
<protein>
    <recommendedName>
        <fullName evidence="7">Flagellar L-ring protein</fullName>
    </recommendedName>
    <alternativeName>
        <fullName evidence="7">Basal body L-ring protein</fullName>
    </alternativeName>
</protein>
<keyword evidence="4 7" id="KW-0472">Membrane</keyword>
<dbReference type="AlphaFoldDB" id="A0AA86N1I8"/>
<evidence type="ECO:0000313" key="10">
    <source>
        <dbReference type="Proteomes" id="UP001179121"/>
    </source>
</evidence>
<evidence type="ECO:0000256" key="6">
    <source>
        <dbReference type="ARBA" id="ARBA00023237"/>
    </source>
</evidence>
<keyword evidence="9" id="KW-0966">Cell projection</keyword>
<comment type="subcellular location">
    <subcellularLocation>
        <location evidence="7">Cell outer membrane</location>
    </subcellularLocation>
    <subcellularLocation>
        <location evidence="7">Bacterial flagellum basal body</location>
    </subcellularLocation>
</comment>
<dbReference type="GO" id="GO:0009427">
    <property type="term" value="C:bacterial-type flagellum basal body, distal rod, L ring"/>
    <property type="evidence" value="ECO:0007669"/>
    <property type="project" value="InterPro"/>
</dbReference>
<dbReference type="RefSeq" id="WP_289269827.1">
    <property type="nucleotide sequence ID" value="NZ_OX365700.1"/>
</dbReference>
<keyword evidence="5 7" id="KW-0975">Bacterial flagellum</keyword>
<dbReference type="GO" id="GO:0009279">
    <property type="term" value="C:cell outer membrane"/>
    <property type="evidence" value="ECO:0007669"/>
    <property type="project" value="UniProtKB-SubCell"/>
</dbReference>
<sequence length="249" mass="26786">MAPDSSRASFDPMRQPKPLDRRVPCAGLVWCAACLALLSACSSDSSKAPTVTVQPLPPPKTVGSLWQEENGRAYLYEDLRAMRVGDILTVKIVENHKGSKSADTTAERESTIDHSMGGTGRGYLGIPGVSLSAGGRQSLGIEASAKNKFGGKGATSRADTLTGTLSAMVMEVLPNGDLRIEGHREVTVNSERQRMVLSGHVRRVDVDTKNTVLSSAIANAKIEYSGLGVVDDVQRPGWFTRILDWIYPF</sequence>
<dbReference type="HAMAP" id="MF_00415">
    <property type="entry name" value="FlgH"/>
    <property type="match status" value="1"/>
</dbReference>
<gene>
    <name evidence="7" type="primary">flgH</name>
    <name evidence="9" type="ORF">DNFV4_03428</name>
</gene>
<dbReference type="EMBL" id="OX365700">
    <property type="protein sequence ID" value="CAI4032998.1"/>
    <property type="molecule type" value="Genomic_DNA"/>
</dbReference>
<comment type="similarity">
    <text evidence="2 7">Belongs to the FlgH family.</text>
</comment>
<dbReference type="GO" id="GO:0003774">
    <property type="term" value="F:cytoskeletal motor activity"/>
    <property type="evidence" value="ECO:0007669"/>
    <property type="project" value="InterPro"/>
</dbReference>
<proteinExistence type="inferred from homology"/>